<evidence type="ECO:0000256" key="1">
    <source>
        <dbReference type="SAM" id="Phobius"/>
    </source>
</evidence>
<accession>A0ABN7TEY7</accession>
<keyword evidence="1" id="KW-1133">Transmembrane helix</keyword>
<keyword evidence="1" id="KW-0812">Transmembrane</keyword>
<dbReference type="PANTHER" id="PTHR13627">
    <property type="entry name" value="FUKUTIN RELATED PROTEIN"/>
    <property type="match status" value="1"/>
</dbReference>
<reference evidence="2 3" key="1">
    <citation type="submission" date="2021-04" db="EMBL/GenBank/DDBJ databases">
        <authorList>
            <person name="Bliznina A."/>
        </authorList>
    </citation>
    <scope>NUCLEOTIDE SEQUENCE [LARGE SCALE GENOMIC DNA]</scope>
</reference>
<dbReference type="EMBL" id="OU015567">
    <property type="protein sequence ID" value="CAG5114185.1"/>
    <property type="molecule type" value="Genomic_DNA"/>
</dbReference>
<dbReference type="Proteomes" id="UP001158576">
    <property type="component" value="Chromosome 2"/>
</dbReference>
<proteinExistence type="predicted"/>
<evidence type="ECO:0000313" key="3">
    <source>
        <dbReference type="Proteomes" id="UP001158576"/>
    </source>
</evidence>
<evidence type="ECO:0000313" key="2">
    <source>
        <dbReference type="EMBL" id="CAG5114185.1"/>
    </source>
</evidence>
<protein>
    <submittedName>
        <fullName evidence="2">Oidioi.mRNA.OKI2018_I69.chr2.g8249.t1.cds</fullName>
    </submittedName>
</protein>
<dbReference type="PANTHER" id="PTHR13627:SF34">
    <property type="entry name" value="RIBITOL-5-PHOSPHATE TRANSFERASE"/>
    <property type="match status" value="1"/>
</dbReference>
<feature type="transmembrane region" description="Helical" evidence="1">
    <location>
        <begin position="7"/>
        <end position="24"/>
    </location>
</feature>
<gene>
    <name evidence="2" type="ORF">OKIOD_LOCUS17014</name>
</gene>
<keyword evidence="3" id="KW-1185">Reference proteome</keyword>
<sequence length="1235" mass="140191">MLPLRHLTYFASFVFILFCSFFLVRDFVKLNEEFSSPKGDILKEIWQDHLDQTLDADTTLVLDEIILAIKVSLPEPQCPECPVCERCAICAACAACEVCDVCEPCEKKKCPKQKECPVVECEADEKASSEISVVAQESCSDEKEEITAGDLARQLLVTDWEEAVIPDDAKNVTFEDLPVINNFGKFQRDRKNYDTSRRGYTPRRLVCDELSEHLESTQSSHWTTECTGVPKFPENVISYINYGIPKSIIEKIEKTGMNKTSIKKLSTPYVFLGVDLFDFEESDANFIRMVREAEAQNADIISGAVVDEHGHWSSHCGHVHVSNYTLDIWDGYYKSIKSTMHCDVGNGPLVVRKELLQELGAEKIGRLAKWPDRLEILLKLRDRVRFIHCPDCMFYQNENKLEKSDLMRLSRKFKLTNFNFDSNEENFEMTCNEAGIQCGENLYNEKALAQPPCCLKVLTGMNLAIAHEYKTNRLDTCVYCGQVLASVKMPGGQLPWDKNVDMPHDNRMYAEAKKLIAPILDEKYGLHYVEEESEDEQKRVTITHKKTGYTAENYGKHIETYQCGGQVLKGRAETKVKLNGWWFPAPDNPGAYAREYGDEILQHVTHFEGAAYADLEAKFPRDFVILNEEFSSSRAEILKEIWNNHLDEKLDADTTLVLEEILVAIKESTQVPAPHCPKCPECESCSPCEKPEPCPKPKPCPECQICEKCDQESFIQNNKSLVEETAEDIAIRLLKTNWEDASNVPDDAKHVDFVDIPVINNFGSFQRDAEDYNISRTGYEPRRLVCDELSEHLPKVQTRHWIDDCDDVPKYPDDVLSFINLGLEKSVSDKLEDAGLKIPGKDISTPYVLLAIDLFDFDAEDTNLMRMVREAEAQNADIISGSSVDENGHWVSNCGHIHVSNYTLDIWDGYYKSIRSIMHCDVGSGPIVVRKELLEEISEEEINRLAKWPDRLEVLLKLNDRVRFVHCPDCMFYQKESKVERNNFIRLSRMFKLTNFNIDSNKDNYEFTCNEAKIQCSKSGYENQALAQPPCCLTALTGMMMAVAEEFEKQKLDLCLYCGQILASIKMPGGQLPWDTDVDMPHDALIHEEVKKLVVPALEEKYGLEVTTGPKNGDGNEGFVLIRHKATGFTTDNYAKFVETTHCGHQVLKGRAQTKVKIDGWWVPGPDNPGQYGRIYGDEVLKHVPHVVSSKTAYGTSRPKFPKCSGQPSHACLDQFPTDGNIQFRGDKAKLFTVF</sequence>
<dbReference type="InterPro" id="IPR052613">
    <property type="entry name" value="LicD_transferase"/>
</dbReference>
<name>A0ABN7TEY7_OIKDI</name>
<keyword evidence="1" id="KW-0472">Membrane</keyword>
<organism evidence="2 3">
    <name type="scientific">Oikopleura dioica</name>
    <name type="common">Tunicate</name>
    <dbReference type="NCBI Taxonomy" id="34765"/>
    <lineage>
        <taxon>Eukaryota</taxon>
        <taxon>Metazoa</taxon>
        <taxon>Chordata</taxon>
        <taxon>Tunicata</taxon>
        <taxon>Appendicularia</taxon>
        <taxon>Copelata</taxon>
        <taxon>Oikopleuridae</taxon>
        <taxon>Oikopleura</taxon>
    </lineage>
</organism>